<dbReference type="PANTHER" id="PTHR21505">
    <property type="entry name" value="MADF DOMAIN-CONTAINING PROTEIN-RELATED"/>
    <property type="match status" value="1"/>
</dbReference>
<feature type="compositionally biased region" description="Polar residues" evidence="1">
    <location>
        <begin position="136"/>
        <end position="165"/>
    </location>
</feature>
<accession>A0A9P0FAC6</accession>
<feature type="compositionally biased region" description="Polar residues" evidence="1">
    <location>
        <begin position="249"/>
        <end position="259"/>
    </location>
</feature>
<feature type="region of interest" description="Disordered" evidence="1">
    <location>
        <begin position="286"/>
        <end position="306"/>
    </location>
</feature>
<gene>
    <name evidence="3" type="ORF">BEMITA_LOCUS13279</name>
</gene>
<protein>
    <recommendedName>
        <fullName evidence="2">MADF domain-containing protein</fullName>
    </recommendedName>
</protein>
<evidence type="ECO:0000313" key="4">
    <source>
        <dbReference type="Proteomes" id="UP001152759"/>
    </source>
</evidence>
<dbReference type="Pfam" id="PF10545">
    <property type="entry name" value="MADF_DNA_bdg"/>
    <property type="match status" value="1"/>
</dbReference>
<dbReference type="AlphaFoldDB" id="A0A9P0FAC6"/>
<feature type="region of interest" description="Disordered" evidence="1">
    <location>
        <begin position="249"/>
        <end position="270"/>
    </location>
</feature>
<sequence>MVDWSNEEEFLLINLYEKFPVLWKSENCAHSSVKKYEAWREIAMALGKPVDEVEKKMSGLRHFLRWEKEMVKKLSQVETAGLSTESTSFAFKSLNFLTDGNKLQGRANSKMVDIASIDRLADSVDDEARSEKSHNSDTSAFANVTPNNVRTSSASTQHFSKQGSGTIKNSAKACPAACACSAVANNFSAVPAKDECDYFGSYVAGKLRNFDRQARAEAENQITKVLLRAEMDFGESLASSEISWMGSESFSSRLPSSTPHKNHHPRSFNPRRLAFNETCQPYSRSEFLPMSDDMRETTSRAMNAST</sequence>
<organism evidence="3 4">
    <name type="scientific">Bemisia tabaci</name>
    <name type="common">Sweetpotato whitefly</name>
    <name type="synonym">Aleurodes tabaci</name>
    <dbReference type="NCBI Taxonomy" id="7038"/>
    <lineage>
        <taxon>Eukaryota</taxon>
        <taxon>Metazoa</taxon>
        <taxon>Ecdysozoa</taxon>
        <taxon>Arthropoda</taxon>
        <taxon>Hexapoda</taxon>
        <taxon>Insecta</taxon>
        <taxon>Pterygota</taxon>
        <taxon>Neoptera</taxon>
        <taxon>Paraneoptera</taxon>
        <taxon>Hemiptera</taxon>
        <taxon>Sternorrhyncha</taxon>
        <taxon>Aleyrodoidea</taxon>
        <taxon>Aleyrodidae</taxon>
        <taxon>Aleyrodinae</taxon>
        <taxon>Bemisia</taxon>
    </lineage>
</organism>
<evidence type="ECO:0000313" key="3">
    <source>
        <dbReference type="EMBL" id="CAH0395046.1"/>
    </source>
</evidence>
<name>A0A9P0FAC6_BEMTA</name>
<dbReference type="Proteomes" id="UP001152759">
    <property type="component" value="Chromosome 8"/>
</dbReference>
<dbReference type="EMBL" id="OU963869">
    <property type="protein sequence ID" value="CAH0395046.1"/>
    <property type="molecule type" value="Genomic_DNA"/>
</dbReference>
<dbReference type="InterPro" id="IPR006578">
    <property type="entry name" value="MADF-dom"/>
</dbReference>
<proteinExistence type="predicted"/>
<evidence type="ECO:0000256" key="1">
    <source>
        <dbReference type="SAM" id="MobiDB-lite"/>
    </source>
</evidence>
<dbReference type="PANTHER" id="PTHR21505:SF12">
    <property type="entry name" value="MADF DOMAIN-CONTAINING PROTEIN-RELATED"/>
    <property type="match status" value="1"/>
</dbReference>
<feature type="domain" description="MADF" evidence="2">
    <location>
        <begin position="11"/>
        <end position="102"/>
    </location>
</feature>
<dbReference type="KEGG" id="btab:109040660"/>
<feature type="region of interest" description="Disordered" evidence="1">
    <location>
        <begin position="125"/>
        <end position="165"/>
    </location>
</feature>
<dbReference type="PROSITE" id="PS51029">
    <property type="entry name" value="MADF"/>
    <property type="match status" value="1"/>
</dbReference>
<feature type="compositionally biased region" description="Basic and acidic residues" evidence="1">
    <location>
        <begin position="125"/>
        <end position="135"/>
    </location>
</feature>
<dbReference type="SMART" id="SM00595">
    <property type="entry name" value="MADF"/>
    <property type="match status" value="1"/>
</dbReference>
<evidence type="ECO:0000259" key="2">
    <source>
        <dbReference type="PROSITE" id="PS51029"/>
    </source>
</evidence>
<keyword evidence="4" id="KW-1185">Reference proteome</keyword>
<reference evidence="3" key="1">
    <citation type="submission" date="2021-12" db="EMBL/GenBank/DDBJ databases">
        <authorList>
            <person name="King R."/>
        </authorList>
    </citation>
    <scope>NUCLEOTIDE SEQUENCE</scope>
</reference>